<keyword evidence="2" id="KW-1185">Reference proteome</keyword>
<accession>A0AC60PJJ4</accession>
<dbReference type="EMBL" id="JABSTQ010010428">
    <property type="protein sequence ID" value="KAG0421049.1"/>
    <property type="molecule type" value="Genomic_DNA"/>
</dbReference>
<comment type="caution">
    <text evidence="1">The sequence shown here is derived from an EMBL/GenBank/DDBJ whole genome shotgun (WGS) entry which is preliminary data.</text>
</comment>
<organism evidence="1 2">
    <name type="scientific">Ixodes persulcatus</name>
    <name type="common">Taiga tick</name>
    <dbReference type="NCBI Taxonomy" id="34615"/>
    <lineage>
        <taxon>Eukaryota</taxon>
        <taxon>Metazoa</taxon>
        <taxon>Ecdysozoa</taxon>
        <taxon>Arthropoda</taxon>
        <taxon>Chelicerata</taxon>
        <taxon>Arachnida</taxon>
        <taxon>Acari</taxon>
        <taxon>Parasitiformes</taxon>
        <taxon>Ixodida</taxon>
        <taxon>Ixodoidea</taxon>
        <taxon>Ixodidae</taxon>
        <taxon>Ixodinae</taxon>
        <taxon>Ixodes</taxon>
    </lineage>
</organism>
<reference evidence="1 2" key="1">
    <citation type="journal article" date="2020" name="Cell">
        <title>Large-Scale Comparative Analyses of Tick Genomes Elucidate Their Genetic Diversity and Vector Capacities.</title>
        <authorList>
            <consortium name="Tick Genome and Microbiome Consortium (TIGMIC)"/>
            <person name="Jia N."/>
            <person name="Wang J."/>
            <person name="Shi W."/>
            <person name="Du L."/>
            <person name="Sun Y."/>
            <person name="Zhan W."/>
            <person name="Jiang J.F."/>
            <person name="Wang Q."/>
            <person name="Zhang B."/>
            <person name="Ji P."/>
            <person name="Bell-Sakyi L."/>
            <person name="Cui X.M."/>
            <person name="Yuan T.T."/>
            <person name="Jiang B.G."/>
            <person name="Yang W.F."/>
            <person name="Lam T.T."/>
            <person name="Chang Q.C."/>
            <person name="Ding S.J."/>
            <person name="Wang X.J."/>
            <person name="Zhu J.G."/>
            <person name="Ruan X.D."/>
            <person name="Zhao L."/>
            <person name="Wei J.T."/>
            <person name="Ye R.Z."/>
            <person name="Que T.C."/>
            <person name="Du C.H."/>
            <person name="Zhou Y.H."/>
            <person name="Cheng J.X."/>
            <person name="Dai P.F."/>
            <person name="Guo W.B."/>
            <person name="Han X.H."/>
            <person name="Huang E.J."/>
            <person name="Li L.F."/>
            <person name="Wei W."/>
            <person name="Gao Y.C."/>
            <person name="Liu J.Z."/>
            <person name="Shao H.Z."/>
            <person name="Wang X."/>
            <person name="Wang C.C."/>
            <person name="Yang T.C."/>
            <person name="Huo Q.B."/>
            <person name="Li W."/>
            <person name="Chen H.Y."/>
            <person name="Chen S.E."/>
            <person name="Zhou L.G."/>
            <person name="Ni X.B."/>
            <person name="Tian J.H."/>
            <person name="Sheng Y."/>
            <person name="Liu T."/>
            <person name="Pan Y.S."/>
            <person name="Xia L.Y."/>
            <person name="Li J."/>
            <person name="Zhao F."/>
            <person name="Cao W.C."/>
        </authorList>
    </citation>
    <scope>NUCLEOTIDE SEQUENCE [LARGE SCALE GENOMIC DNA]</scope>
    <source>
        <strain evidence="1">Iper-2018</strain>
    </source>
</reference>
<name>A0AC60PJJ4_IXOPE</name>
<evidence type="ECO:0000313" key="2">
    <source>
        <dbReference type="Proteomes" id="UP000805193"/>
    </source>
</evidence>
<proteinExistence type="predicted"/>
<gene>
    <name evidence="1" type="ORF">HPB47_003033</name>
</gene>
<evidence type="ECO:0000313" key="1">
    <source>
        <dbReference type="EMBL" id="KAG0421049.1"/>
    </source>
</evidence>
<sequence>MAVSLRIDFLEQLRLWLYSRADPRTRDWYPVGDPVFITGIVSSYLLFIYVFGPQLMASRKPLPIKALINVYNVFMVVSNAFFAYQFFANSYLYGGYHPLCQGMSHSTDKHSLNIMYFGYFYLFVRIADFLDTVFFVLRKKYDHITRQHVWHHTLVVINGWLFLTLGCDGQTLFGVTMNCSIHVIMYTYYFLAACGPEYKKYIWWKKHLTTAQIVQHVLIIGHGFITLFYDCGYPRYLLLMAMPQGMLGLALFINFYFFEYKKKTLAEALTDNVCMLKRD</sequence>
<dbReference type="Proteomes" id="UP000805193">
    <property type="component" value="Unassembled WGS sequence"/>
</dbReference>
<protein>
    <submittedName>
        <fullName evidence="1">Uncharacterized protein</fullName>
    </submittedName>
</protein>